<dbReference type="Proteomes" id="UP000094795">
    <property type="component" value="Unassembled WGS sequence"/>
</dbReference>
<comment type="caution">
    <text evidence="6">The sequence shown here is derived from an EMBL/GenBank/DDBJ whole genome shotgun (WGS) entry which is preliminary data.</text>
</comment>
<reference evidence="6 7" key="1">
    <citation type="submission" date="2015-12" db="EMBL/GenBank/DDBJ databases">
        <authorList>
            <person name="Shamseldin A."/>
            <person name="Moawad H."/>
            <person name="Abd El-Rahim W.M."/>
            <person name="Sadowsky M.J."/>
        </authorList>
    </citation>
    <scope>NUCLEOTIDE SEQUENCE [LARGE SCALE GENOMIC DNA]</scope>
    <source>
        <strain evidence="6 7">JC234</strain>
    </source>
</reference>
<keyword evidence="4" id="KW-0732">Signal</keyword>
<feature type="domain" description="PPIase cyclophilin-type" evidence="5">
    <location>
        <begin position="24"/>
        <end position="188"/>
    </location>
</feature>
<dbReference type="SUPFAM" id="SSF50891">
    <property type="entry name" value="Cyclophilin-like"/>
    <property type="match status" value="1"/>
</dbReference>
<keyword evidence="7" id="KW-1185">Reference proteome</keyword>
<comment type="similarity">
    <text evidence="1 4">Belongs to the cyclophilin-type PPIase family.</text>
</comment>
<dbReference type="CDD" id="cd00317">
    <property type="entry name" value="cyclophilin"/>
    <property type="match status" value="1"/>
</dbReference>
<dbReference type="InterPro" id="IPR044666">
    <property type="entry name" value="Cyclophilin_A-like"/>
</dbReference>
<evidence type="ECO:0000256" key="3">
    <source>
        <dbReference type="ARBA" id="ARBA00023235"/>
    </source>
</evidence>
<dbReference type="GO" id="GO:0003755">
    <property type="term" value="F:peptidyl-prolyl cis-trans isomerase activity"/>
    <property type="evidence" value="ECO:0007669"/>
    <property type="project" value="UniProtKB-UniRule"/>
</dbReference>
<dbReference type="InterPro" id="IPR029000">
    <property type="entry name" value="Cyclophilin-like_dom_sf"/>
</dbReference>
<dbReference type="PANTHER" id="PTHR45625">
    <property type="entry name" value="PEPTIDYL-PROLYL CIS-TRANS ISOMERASE-RELATED"/>
    <property type="match status" value="1"/>
</dbReference>
<evidence type="ECO:0000259" key="5">
    <source>
        <dbReference type="PROSITE" id="PS50072"/>
    </source>
</evidence>
<evidence type="ECO:0000256" key="4">
    <source>
        <dbReference type="RuleBase" id="RU363019"/>
    </source>
</evidence>
<dbReference type="STRING" id="1480615.AWJ14_01280"/>
<dbReference type="InterPro" id="IPR020892">
    <property type="entry name" value="Cyclophilin-type_PPIase_CS"/>
</dbReference>
<dbReference type="PRINTS" id="PR00153">
    <property type="entry name" value="CSAPPISMRASE"/>
</dbReference>
<evidence type="ECO:0000256" key="1">
    <source>
        <dbReference type="ARBA" id="ARBA00007365"/>
    </source>
</evidence>
<keyword evidence="2 4" id="KW-0697">Rotamase</keyword>
<comment type="function">
    <text evidence="4">PPIases accelerate the folding of proteins. It catalyzes the cis-trans isomerization of proline imidic peptide bonds in oligopeptides.</text>
</comment>
<dbReference type="EC" id="5.2.1.8" evidence="4"/>
<gene>
    <name evidence="6" type="ORF">AWJ14_01280</name>
</gene>
<keyword evidence="3 4" id="KW-0413">Isomerase</keyword>
<proteinExistence type="inferred from homology"/>
<dbReference type="OrthoDB" id="9807797at2"/>
<feature type="signal peptide" evidence="4">
    <location>
        <begin position="1"/>
        <end position="23"/>
    </location>
</feature>
<dbReference type="PANTHER" id="PTHR45625:SF4">
    <property type="entry name" value="PEPTIDYLPROLYL ISOMERASE DOMAIN AND WD REPEAT-CONTAINING PROTEIN 1"/>
    <property type="match status" value="1"/>
</dbReference>
<accession>A0A1C1YXX4</accession>
<dbReference type="PROSITE" id="PS50072">
    <property type="entry name" value="CSA_PPIASE_2"/>
    <property type="match status" value="1"/>
</dbReference>
<organism evidence="6 7">
    <name type="scientific">Hoeflea olei</name>
    <dbReference type="NCBI Taxonomy" id="1480615"/>
    <lineage>
        <taxon>Bacteria</taxon>
        <taxon>Pseudomonadati</taxon>
        <taxon>Pseudomonadota</taxon>
        <taxon>Alphaproteobacteria</taxon>
        <taxon>Hyphomicrobiales</taxon>
        <taxon>Rhizobiaceae</taxon>
        <taxon>Hoeflea</taxon>
    </lineage>
</organism>
<dbReference type="AlphaFoldDB" id="A0A1C1YXX4"/>
<dbReference type="PROSITE" id="PS00170">
    <property type="entry name" value="CSA_PPIASE_1"/>
    <property type="match status" value="1"/>
</dbReference>
<dbReference type="EMBL" id="LQZT01000009">
    <property type="protein sequence ID" value="OCW58236.1"/>
    <property type="molecule type" value="Genomic_DNA"/>
</dbReference>
<dbReference type="GO" id="GO:0006457">
    <property type="term" value="P:protein folding"/>
    <property type="evidence" value="ECO:0007669"/>
    <property type="project" value="InterPro"/>
</dbReference>
<dbReference type="RefSeq" id="WP_066177204.1">
    <property type="nucleotide sequence ID" value="NZ_LQZT01000009.1"/>
</dbReference>
<comment type="catalytic activity">
    <reaction evidence="4">
        <text>[protein]-peptidylproline (omega=180) = [protein]-peptidylproline (omega=0)</text>
        <dbReference type="Rhea" id="RHEA:16237"/>
        <dbReference type="Rhea" id="RHEA-COMP:10747"/>
        <dbReference type="Rhea" id="RHEA-COMP:10748"/>
        <dbReference type="ChEBI" id="CHEBI:83833"/>
        <dbReference type="ChEBI" id="CHEBI:83834"/>
        <dbReference type="EC" id="5.2.1.8"/>
    </reaction>
</comment>
<evidence type="ECO:0000256" key="2">
    <source>
        <dbReference type="ARBA" id="ARBA00023110"/>
    </source>
</evidence>
<dbReference type="InterPro" id="IPR002130">
    <property type="entry name" value="Cyclophilin-type_PPIase_dom"/>
</dbReference>
<name>A0A1C1YXX4_9HYPH</name>
<sequence length="188" mass="19865">MRSFRLVLAAALAFGLASTTLAAAGDKLTIELKSGPVVIELADDVAPNHAARLKELADAGEYDNVAFHRVIEGFMAQTGDVEFGDMENGFSPDRAGMGGSSKPDLKAEFSDVPFERGVVGMARSQSPDSANSQFFIMFAPAPGLNGQYTVVGKVIDGMDNVDKIKRGDPNANGRVIDPDRMISVRSGG</sequence>
<evidence type="ECO:0000313" key="6">
    <source>
        <dbReference type="EMBL" id="OCW58236.1"/>
    </source>
</evidence>
<evidence type="ECO:0000313" key="7">
    <source>
        <dbReference type="Proteomes" id="UP000094795"/>
    </source>
</evidence>
<feature type="chain" id="PRO_5008448915" description="Peptidyl-prolyl cis-trans isomerase" evidence="4">
    <location>
        <begin position="24"/>
        <end position="188"/>
    </location>
</feature>
<dbReference type="Gene3D" id="2.40.100.10">
    <property type="entry name" value="Cyclophilin-like"/>
    <property type="match status" value="1"/>
</dbReference>
<dbReference type="Pfam" id="PF00160">
    <property type="entry name" value="Pro_isomerase"/>
    <property type="match status" value="1"/>
</dbReference>
<protein>
    <recommendedName>
        <fullName evidence="4">Peptidyl-prolyl cis-trans isomerase</fullName>
        <shortName evidence="4">PPIase</shortName>
        <ecNumber evidence="4">5.2.1.8</ecNumber>
    </recommendedName>
</protein>